<reference evidence="16" key="1">
    <citation type="submission" date="2025-08" db="UniProtKB">
        <authorList>
            <consortium name="Ensembl"/>
        </authorList>
    </citation>
    <scope>IDENTIFICATION</scope>
</reference>
<evidence type="ECO:0000256" key="14">
    <source>
        <dbReference type="SAM" id="Phobius"/>
    </source>
</evidence>
<dbReference type="PANTHER" id="PTHR21324:SF3">
    <property type="entry name" value="MODULATOR OF MACROAUTOPHAGY TMEM150B"/>
    <property type="match status" value="1"/>
</dbReference>
<evidence type="ECO:0000256" key="3">
    <source>
        <dbReference type="ARBA" id="ARBA00004651"/>
    </source>
</evidence>
<evidence type="ECO:0000256" key="5">
    <source>
        <dbReference type="ARBA" id="ARBA00022475"/>
    </source>
</evidence>
<keyword evidence="5" id="KW-1003">Cell membrane</keyword>
<comment type="subcellular location">
    <subcellularLocation>
        <location evidence="3">Cell membrane</location>
        <topology evidence="3">Multi-pass membrane protein</topology>
    </subcellularLocation>
    <subcellularLocation>
        <location evidence="2">Cytoplasmic vesicle</location>
        <location evidence="2">Autophagosome membrane</location>
        <topology evidence="2">Multi-pass membrane protein</topology>
    </subcellularLocation>
    <subcellularLocation>
        <location evidence="1">Endosome membrane</location>
        <topology evidence="1">Multi-pass membrane protein</topology>
    </subcellularLocation>
</comment>
<evidence type="ECO:0000256" key="11">
    <source>
        <dbReference type="ARBA" id="ARBA00023180"/>
    </source>
</evidence>
<dbReference type="Proteomes" id="UP000694421">
    <property type="component" value="Unplaced"/>
</dbReference>
<keyword evidence="9" id="KW-0072">Autophagy</keyword>
<feature type="transmembrane region" description="Helical" evidence="14">
    <location>
        <begin position="152"/>
        <end position="172"/>
    </location>
</feature>
<evidence type="ECO:0000256" key="6">
    <source>
        <dbReference type="ARBA" id="ARBA00022692"/>
    </source>
</evidence>
<evidence type="ECO:0000313" key="17">
    <source>
        <dbReference type="Proteomes" id="UP000694421"/>
    </source>
</evidence>
<evidence type="ECO:0000259" key="15">
    <source>
        <dbReference type="Pfam" id="PF10277"/>
    </source>
</evidence>
<dbReference type="OMA" id="IRYHQLR"/>
<feature type="transmembrane region" description="Helical" evidence="14">
    <location>
        <begin position="184"/>
        <end position="201"/>
    </location>
</feature>
<dbReference type="InterPro" id="IPR050911">
    <property type="entry name" value="DRAM/TMEM150_Autophagy_Mod"/>
</dbReference>
<name>A0A8D0BAC7_SALMN</name>
<comment type="similarity">
    <text evidence="4">Belongs to the DRAM/TMEM150 family.</text>
</comment>
<evidence type="ECO:0000256" key="12">
    <source>
        <dbReference type="ARBA" id="ARBA00023329"/>
    </source>
</evidence>
<keyword evidence="8 14" id="KW-1133">Transmembrane helix</keyword>
<dbReference type="GO" id="GO:0005886">
    <property type="term" value="C:plasma membrane"/>
    <property type="evidence" value="ECO:0007669"/>
    <property type="project" value="UniProtKB-SubCell"/>
</dbReference>
<evidence type="ECO:0000256" key="4">
    <source>
        <dbReference type="ARBA" id="ARBA00006565"/>
    </source>
</evidence>
<evidence type="ECO:0000256" key="2">
    <source>
        <dbReference type="ARBA" id="ARBA00004542"/>
    </source>
</evidence>
<keyword evidence="7" id="KW-0967">Endosome</keyword>
<keyword evidence="12" id="KW-0968">Cytoplasmic vesicle</keyword>
<feature type="domain" description="CWH43-like N-terminal" evidence="15">
    <location>
        <begin position="4"/>
        <end position="203"/>
    </location>
</feature>
<dbReference type="GeneTree" id="ENSGT01030000234578"/>
<evidence type="ECO:0000256" key="13">
    <source>
        <dbReference type="ARBA" id="ARBA00045144"/>
    </source>
</evidence>
<evidence type="ECO:0000313" key="16">
    <source>
        <dbReference type="Ensembl" id="ENSSMRP00000004833.1"/>
    </source>
</evidence>
<keyword evidence="10 14" id="KW-0472">Membrane</keyword>
<accession>A0A8D0BAC7</accession>
<dbReference type="AlphaFoldDB" id="A0A8D0BAC7"/>
<comment type="function">
    <text evidence="13">Modulator of macroautophagy that causes accumulation of autophagosomes under basal conditions and enhances autophagic flux. Represses cell death and promotes long-term clonogenic survival of cells grown in the absence of glucose in a macroautophagy-independent manner. May have some role in extracellular matrix engulfment or growth factor receptor recycling, both of which can modulate cell survival.</text>
</comment>
<organism evidence="16 17">
    <name type="scientific">Salvator merianae</name>
    <name type="common">Argentine black and white tegu</name>
    <name type="synonym">Tupinambis merianae</name>
    <dbReference type="NCBI Taxonomy" id="96440"/>
    <lineage>
        <taxon>Eukaryota</taxon>
        <taxon>Metazoa</taxon>
        <taxon>Chordata</taxon>
        <taxon>Craniata</taxon>
        <taxon>Vertebrata</taxon>
        <taxon>Euteleostomi</taxon>
        <taxon>Lepidosauria</taxon>
        <taxon>Squamata</taxon>
        <taxon>Bifurcata</taxon>
        <taxon>Unidentata</taxon>
        <taxon>Episquamata</taxon>
        <taxon>Laterata</taxon>
        <taxon>Teiioidea</taxon>
        <taxon>Teiidae</taxon>
        <taxon>Salvator</taxon>
    </lineage>
</organism>
<keyword evidence="11" id="KW-0325">Glycoprotein</keyword>
<dbReference type="GO" id="GO:0000421">
    <property type="term" value="C:autophagosome membrane"/>
    <property type="evidence" value="ECO:0007669"/>
    <property type="project" value="UniProtKB-SubCell"/>
</dbReference>
<evidence type="ECO:0000256" key="9">
    <source>
        <dbReference type="ARBA" id="ARBA00023006"/>
    </source>
</evidence>
<proteinExistence type="inferred from homology"/>
<dbReference type="Ensembl" id="ENSSMRT00000005700.1">
    <property type="protein sequence ID" value="ENSSMRP00000004833.1"/>
    <property type="gene ID" value="ENSSMRG00000003972.1"/>
</dbReference>
<dbReference type="PANTHER" id="PTHR21324">
    <property type="entry name" value="FASTING-INDUCIBLE INTEGRAL MEMBRANE PROTEIN TM6P1-RELATED"/>
    <property type="match status" value="1"/>
</dbReference>
<dbReference type="InterPro" id="IPR019402">
    <property type="entry name" value="CWH43_N"/>
</dbReference>
<sequence length="232" mass="25894">MWLWALLPVLLAVLGIVGLWVVYAIAVVNGSVNVTKVFPYISTCGSYPPQSCIFGQILNLVAVLGLVVCYLKYQQVRDYGCDSRLNQAGLVLGIFCALGSSIVGNFQQTNQLETHLFGAFLAFVLGVLYFWVQTFLTDRVKPRHGGTWIGPLRFSLSFWGSAFFIATIIFFYLDMVSEAAYCEWALAMDLFVLFGLFAVDFRHMGSCSVHVHHQRANQETQDIQVSTQTLPL</sequence>
<feature type="transmembrane region" description="Helical" evidence="14">
    <location>
        <begin position="85"/>
        <end position="103"/>
    </location>
</feature>
<dbReference type="GO" id="GO:0010008">
    <property type="term" value="C:endosome membrane"/>
    <property type="evidence" value="ECO:0007669"/>
    <property type="project" value="UniProtKB-SubCell"/>
</dbReference>
<feature type="transmembrane region" description="Helical" evidence="14">
    <location>
        <begin position="54"/>
        <end position="73"/>
    </location>
</feature>
<reference evidence="16" key="2">
    <citation type="submission" date="2025-09" db="UniProtKB">
        <authorList>
            <consortium name="Ensembl"/>
        </authorList>
    </citation>
    <scope>IDENTIFICATION</scope>
</reference>
<evidence type="ECO:0000256" key="10">
    <source>
        <dbReference type="ARBA" id="ARBA00023136"/>
    </source>
</evidence>
<evidence type="ECO:0000256" key="8">
    <source>
        <dbReference type="ARBA" id="ARBA00022989"/>
    </source>
</evidence>
<dbReference type="GO" id="GO:0006914">
    <property type="term" value="P:autophagy"/>
    <property type="evidence" value="ECO:0007669"/>
    <property type="project" value="UniProtKB-KW"/>
</dbReference>
<evidence type="ECO:0000256" key="7">
    <source>
        <dbReference type="ARBA" id="ARBA00022753"/>
    </source>
</evidence>
<evidence type="ECO:0000256" key="1">
    <source>
        <dbReference type="ARBA" id="ARBA00004337"/>
    </source>
</evidence>
<keyword evidence="6 14" id="KW-0812">Transmembrane</keyword>
<protein>
    <submittedName>
        <fullName evidence="16">Transmembrane protein 150B</fullName>
    </submittedName>
</protein>
<feature type="transmembrane region" description="Helical" evidence="14">
    <location>
        <begin position="115"/>
        <end position="132"/>
    </location>
</feature>
<keyword evidence="17" id="KW-1185">Reference proteome</keyword>
<dbReference type="Pfam" id="PF10277">
    <property type="entry name" value="Frag1"/>
    <property type="match status" value="1"/>
</dbReference>